<evidence type="ECO:0000313" key="3">
    <source>
        <dbReference type="Proteomes" id="UP000606786"/>
    </source>
</evidence>
<dbReference type="AlphaFoldDB" id="A0A811UB83"/>
<gene>
    <name evidence="2" type="ORF">CCAP1982_LOCUS4054</name>
</gene>
<sequence>MFMHTYLLPIAVHVTSVEVSLVYLYLLALALSDVASNSNRDNLTGTRRRQATLTKLKCCLLHQPLTRQQGSKKKKKVAKLNGILCRGCVASSLRCLLFPHSQLFSIVYS</sequence>
<feature type="transmembrane region" description="Helical" evidence="1">
    <location>
        <begin position="6"/>
        <end position="31"/>
    </location>
</feature>
<protein>
    <submittedName>
        <fullName evidence="2">(Mediterranean fruit fly) hypothetical protein</fullName>
    </submittedName>
</protein>
<dbReference type="Proteomes" id="UP000606786">
    <property type="component" value="Unassembled WGS sequence"/>
</dbReference>
<comment type="caution">
    <text evidence="2">The sequence shown here is derived from an EMBL/GenBank/DDBJ whole genome shotgun (WGS) entry which is preliminary data.</text>
</comment>
<organism evidence="2 3">
    <name type="scientific">Ceratitis capitata</name>
    <name type="common">Mediterranean fruit fly</name>
    <name type="synonym">Tephritis capitata</name>
    <dbReference type="NCBI Taxonomy" id="7213"/>
    <lineage>
        <taxon>Eukaryota</taxon>
        <taxon>Metazoa</taxon>
        <taxon>Ecdysozoa</taxon>
        <taxon>Arthropoda</taxon>
        <taxon>Hexapoda</taxon>
        <taxon>Insecta</taxon>
        <taxon>Pterygota</taxon>
        <taxon>Neoptera</taxon>
        <taxon>Endopterygota</taxon>
        <taxon>Diptera</taxon>
        <taxon>Brachycera</taxon>
        <taxon>Muscomorpha</taxon>
        <taxon>Tephritoidea</taxon>
        <taxon>Tephritidae</taxon>
        <taxon>Ceratitis</taxon>
        <taxon>Ceratitis</taxon>
    </lineage>
</organism>
<keyword evidence="1" id="KW-1133">Transmembrane helix</keyword>
<name>A0A811UB83_CERCA</name>
<keyword evidence="1" id="KW-0812">Transmembrane</keyword>
<keyword evidence="1" id="KW-0472">Membrane</keyword>
<reference evidence="2" key="1">
    <citation type="submission" date="2020-11" db="EMBL/GenBank/DDBJ databases">
        <authorList>
            <person name="Whitehead M."/>
        </authorList>
    </citation>
    <scope>NUCLEOTIDE SEQUENCE</scope>
    <source>
        <strain evidence="2">EGII</strain>
    </source>
</reference>
<dbReference type="EMBL" id="CAJHJT010000001">
    <property type="protein sequence ID" value="CAD6995336.1"/>
    <property type="molecule type" value="Genomic_DNA"/>
</dbReference>
<evidence type="ECO:0000256" key="1">
    <source>
        <dbReference type="SAM" id="Phobius"/>
    </source>
</evidence>
<accession>A0A811UB83</accession>
<proteinExistence type="predicted"/>
<keyword evidence="3" id="KW-1185">Reference proteome</keyword>
<evidence type="ECO:0000313" key="2">
    <source>
        <dbReference type="EMBL" id="CAD6995336.1"/>
    </source>
</evidence>